<comment type="caution">
    <text evidence="3">The sequence shown here is derived from an EMBL/GenBank/DDBJ whole genome shotgun (WGS) entry which is preliminary data.</text>
</comment>
<keyword evidence="2" id="KW-0812">Transmembrane</keyword>
<evidence type="ECO:0000256" key="2">
    <source>
        <dbReference type="SAM" id="Phobius"/>
    </source>
</evidence>
<evidence type="ECO:0000313" key="4">
    <source>
        <dbReference type="Proteomes" id="UP001202961"/>
    </source>
</evidence>
<keyword evidence="2" id="KW-1133">Transmembrane helix</keyword>
<accession>A0ABT0U622</accession>
<evidence type="ECO:0000313" key="3">
    <source>
        <dbReference type="EMBL" id="MCM2372382.1"/>
    </source>
</evidence>
<feature type="transmembrane region" description="Helical" evidence="2">
    <location>
        <begin position="12"/>
        <end position="29"/>
    </location>
</feature>
<proteinExistence type="predicted"/>
<sequence>MATSHSSGKKTTTVAGVAIALLIGGYTLLRPAINDATGWNLPAIAEQDHGGVAQLDAPTAQSTKTTAPQPTSEAKTKPSTTSESKTDSLENQTAQSKPISATSVEPTEADDPSLKYGLLREIGNDRYISPAGLMYTPGSAEGHRLEHLKRHTADQPGRPGKHGVFDGGMEGALKTIDKAYENAKAGKRTTKKTDQDRTIYTVDMGKRVGFVGGREGNQRRKPMARRVQLVLEGNRVITAYPL</sequence>
<dbReference type="RefSeq" id="WP_250930016.1">
    <property type="nucleotide sequence ID" value="NZ_JAMQBK010000046.1"/>
</dbReference>
<feature type="compositionally biased region" description="Low complexity" evidence="1">
    <location>
        <begin position="70"/>
        <end position="83"/>
    </location>
</feature>
<evidence type="ECO:0000256" key="1">
    <source>
        <dbReference type="SAM" id="MobiDB-lite"/>
    </source>
</evidence>
<protein>
    <submittedName>
        <fullName evidence="3">Uncharacterized protein</fullName>
    </submittedName>
</protein>
<dbReference type="Proteomes" id="UP001202961">
    <property type="component" value="Unassembled WGS sequence"/>
</dbReference>
<keyword evidence="4" id="KW-1185">Reference proteome</keyword>
<dbReference type="EMBL" id="JAMQBK010000046">
    <property type="protein sequence ID" value="MCM2372382.1"/>
    <property type="molecule type" value="Genomic_DNA"/>
</dbReference>
<keyword evidence="2" id="KW-0472">Membrane</keyword>
<feature type="compositionally biased region" description="Polar residues" evidence="1">
    <location>
        <begin position="89"/>
        <end position="105"/>
    </location>
</feature>
<gene>
    <name evidence="3" type="ORF">NB063_17375</name>
</gene>
<feature type="compositionally biased region" description="Polar residues" evidence="1">
    <location>
        <begin position="59"/>
        <end position="69"/>
    </location>
</feature>
<name>A0ABT0U622_9BACT</name>
<organism evidence="3 4">
    <name type="scientific">Aporhodopirellula aestuarii</name>
    <dbReference type="NCBI Taxonomy" id="2950107"/>
    <lineage>
        <taxon>Bacteria</taxon>
        <taxon>Pseudomonadati</taxon>
        <taxon>Planctomycetota</taxon>
        <taxon>Planctomycetia</taxon>
        <taxon>Pirellulales</taxon>
        <taxon>Pirellulaceae</taxon>
        <taxon>Aporhodopirellula</taxon>
    </lineage>
</organism>
<feature type="region of interest" description="Disordered" evidence="1">
    <location>
        <begin position="57"/>
        <end position="112"/>
    </location>
</feature>
<reference evidence="3 4" key="1">
    <citation type="journal article" date="2022" name="Syst. Appl. Microbiol.">
        <title>Rhodopirellula aestuarii sp. nov., a novel member of the genus Rhodopirellula isolated from brackish sediments collected in the Tagus River estuary, Portugal.</title>
        <authorList>
            <person name="Vitorino I.R."/>
            <person name="Klimek D."/>
            <person name="Calusinska M."/>
            <person name="Lobo-da-Cunha A."/>
            <person name="Vasconcelos V."/>
            <person name="Lage O.M."/>
        </authorList>
    </citation>
    <scope>NUCLEOTIDE SEQUENCE [LARGE SCALE GENOMIC DNA]</scope>
    <source>
        <strain evidence="3 4">ICT_H3.1</strain>
    </source>
</reference>